<organism evidence="1 2">
    <name type="scientific">Lacibacter sediminis</name>
    <dbReference type="NCBI Taxonomy" id="2760713"/>
    <lineage>
        <taxon>Bacteria</taxon>
        <taxon>Pseudomonadati</taxon>
        <taxon>Bacteroidota</taxon>
        <taxon>Chitinophagia</taxon>
        <taxon>Chitinophagales</taxon>
        <taxon>Chitinophagaceae</taxon>
        <taxon>Lacibacter</taxon>
    </lineage>
</organism>
<evidence type="ECO:0008006" key="3">
    <source>
        <dbReference type="Google" id="ProtNLM"/>
    </source>
</evidence>
<evidence type="ECO:0000313" key="2">
    <source>
        <dbReference type="Proteomes" id="UP000515344"/>
    </source>
</evidence>
<gene>
    <name evidence="1" type="ORF">H4075_06705</name>
</gene>
<dbReference type="EMBL" id="CP060007">
    <property type="protein sequence ID" value="QNA45876.1"/>
    <property type="molecule type" value="Genomic_DNA"/>
</dbReference>
<accession>A0A7G5XK73</accession>
<evidence type="ECO:0000313" key="1">
    <source>
        <dbReference type="EMBL" id="QNA45876.1"/>
    </source>
</evidence>
<sequence length="115" mass="13476">MHYTRIHVYENSDSRFEMVHSPLIDNRFMGSISIWFETKTLMFWENKVNYDWAFHNAPARQFIIPLNGEVEITASLGDAMRFCGGEIVFLEDTTVAGYKTENIVQYIRKSLFITL</sequence>
<dbReference type="KEGG" id="lacs:H4075_06705"/>
<proteinExistence type="predicted"/>
<dbReference type="AlphaFoldDB" id="A0A7G5XK73"/>
<dbReference type="RefSeq" id="WP_182805311.1">
    <property type="nucleotide sequence ID" value="NZ_CP060007.1"/>
</dbReference>
<keyword evidence="2" id="KW-1185">Reference proteome</keyword>
<reference evidence="2" key="1">
    <citation type="submission" date="2020-08" db="EMBL/GenBank/DDBJ databases">
        <title>Lacibacter sp. S13-6-6 genome sequencing.</title>
        <authorList>
            <person name="Jin L."/>
        </authorList>
    </citation>
    <scope>NUCLEOTIDE SEQUENCE [LARGE SCALE GENOMIC DNA]</scope>
    <source>
        <strain evidence="2">S13-6-6</strain>
    </source>
</reference>
<name>A0A7G5XK73_9BACT</name>
<protein>
    <recommendedName>
        <fullName evidence="3">DUF861 domain-containing protein</fullName>
    </recommendedName>
</protein>
<dbReference type="Proteomes" id="UP000515344">
    <property type="component" value="Chromosome"/>
</dbReference>